<dbReference type="EMBL" id="JACEMZ010000017">
    <property type="protein sequence ID" value="MBA4452303.1"/>
    <property type="molecule type" value="Genomic_DNA"/>
</dbReference>
<reference evidence="1 2" key="1">
    <citation type="journal article" date="2020" name="Appl. Environ. Microbiol.">
        <title>Genomic Characteristics of a Novel Species of Ammonia-Oxidizing Archaea from the Jiulong River Estuary.</title>
        <authorList>
            <person name="Zou D."/>
            <person name="Wan R."/>
            <person name="Han L."/>
            <person name="Xu M.N."/>
            <person name="Liu Y."/>
            <person name="Liu H."/>
            <person name="Kao S.J."/>
            <person name="Li M."/>
        </authorList>
    </citation>
    <scope>NUCLEOTIDE SEQUENCE [LARGE SCALE GENOMIC DNA]</scope>
    <source>
        <strain evidence="1">W1bin1</strain>
    </source>
</reference>
<protein>
    <submittedName>
        <fullName evidence="1">Uncharacterized protein</fullName>
    </submittedName>
</protein>
<dbReference type="Proteomes" id="UP000559653">
    <property type="component" value="Unassembled WGS sequence"/>
</dbReference>
<name>A0AC60VYL6_9ARCH</name>
<evidence type="ECO:0000313" key="2">
    <source>
        <dbReference type="Proteomes" id="UP000559653"/>
    </source>
</evidence>
<comment type="caution">
    <text evidence="1">The sequence shown here is derived from an EMBL/GenBank/DDBJ whole genome shotgun (WGS) entry which is preliminary data.</text>
</comment>
<organism evidence="1 2">
    <name type="scientific">Candidatus Nitrosomaritimum aestuariumsis</name>
    <dbReference type="NCBI Taxonomy" id="3342354"/>
    <lineage>
        <taxon>Archaea</taxon>
        <taxon>Nitrososphaerota</taxon>
        <taxon>Nitrososphaeria</taxon>
        <taxon>Nitrosopumilales</taxon>
        <taxon>Nitrosopumilaceae</taxon>
        <taxon>Candidatus Nitrosomaritimum</taxon>
    </lineage>
</organism>
<accession>A0AC60VYL6</accession>
<proteinExistence type="predicted"/>
<gene>
    <name evidence="1" type="ORF">H2B03_03900</name>
</gene>
<sequence>MSEEKKEDTNKTPETKAEETTTTGEKVESKEEDAPKTSESKKSGMTASELAAIAEAEAAAASERSRVAKEAAEKALEEEYKEAAKEVVIEKASDSFTNKRFVEQIFRREMGEPEFFLRKDQLAPPRPILTPEEQDEISRRVEIPTDQTPKYEPQHMLSPEYHGESNYESGIESFRDELEEKLAKLQKDPDASKQELHQAEEDLKTIDYLFENYNLGMNVFRTAKGGRSKLGK</sequence>
<evidence type="ECO:0000313" key="1">
    <source>
        <dbReference type="EMBL" id="MBA4452303.1"/>
    </source>
</evidence>